<dbReference type="Proteomes" id="UP000018211">
    <property type="component" value="Unassembled WGS sequence"/>
</dbReference>
<evidence type="ECO:0000313" key="2">
    <source>
        <dbReference type="Proteomes" id="UP000018211"/>
    </source>
</evidence>
<organism evidence="1 2">
    <name type="scientific">Vibrio nigripulchritudo SOn1</name>
    <dbReference type="NCBI Taxonomy" id="1238450"/>
    <lineage>
        <taxon>Bacteria</taxon>
        <taxon>Pseudomonadati</taxon>
        <taxon>Pseudomonadota</taxon>
        <taxon>Gammaproteobacteria</taxon>
        <taxon>Vibrionales</taxon>
        <taxon>Vibrionaceae</taxon>
        <taxon>Vibrio</taxon>
    </lineage>
</organism>
<sequence>MLQRLIPVSLIFLAMLAGYFAPTILAQFLPDDQEVDLAEYCMLSTEPCKTKGATIVLEHDSTKPLEPTRIFVIWPESTAQSLTLEMEGLEMDMGVVKFRLENQGNGNYEGELMLPVCTLDAMTWLGKLSNGDENVKTAVRMTHE</sequence>
<reference evidence="1 2" key="1">
    <citation type="journal article" date="2013" name="ISME J.">
        <title>Comparative genomics of pathogenic lineages of Vibrio nigripulchritudo identifies virulence-associated traits.</title>
        <authorList>
            <person name="Goudenege D."/>
            <person name="Labreuche Y."/>
            <person name="Krin E."/>
            <person name="Ansquer D."/>
            <person name="Mangenot S."/>
            <person name="Calteau A."/>
            <person name="Medigue C."/>
            <person name="Mazel D."/>
            <person name="Polz M.F."/>
            <person name="Le Roux F."/>
        </authorList>
    </citation>
    <scope>NUCLEOTIDE SEQUENCE [LARGE SCALE GENOMIC DNA]</scope>
    <source>
        <strain evidence="1 2">SOn1</strain>
    </source>
</reference>
<gene>
    <name evidence="1" type="ORF">VIBNISOn1_1230004</name>
</gene>
<evidence type="ECO:0000313" key="1">
    <source>
        <dbReference type="EMBL" id="CCO44751.1"/>
    </source>
</evidence>
<proteinExistence type="predicted"/>
<name>A0AAV2VJQ0_9VIBR</name>
<protein>
    <submittedName>
        <fullName evidence="1">Uncharacterized protein</fullName>
    </submittedName>
</protein>
<accession>A0AAV2VJQ0</accession>
<dbReference type="EMBL" id="CAOF01000028">
    <property type="protein sequence ID" value="CCO44751.1"/>
    <property type="molecule type" value="Genomic_DNA"/>
</dbReference>
<dbReference type="RefSeq" id="WP_022610482.1">
    <property type="nucleotide sequence ID" value="NZ_LK391965.1"/>
</dbReference>
<dbReference type="AlphaFoldDB" id="A0AAV2VJQ0"/>
<comment type="caution">
    <text evidence="1">The sequence shown here is derived from an EMBL/GenBank/DDBJ whole genome shotgun (WGS) entry which is preliminary data.</text>
</comment>